<protein>
    <submittedName>
        <fullName evidence="2">Putative salivary secreted protein</fullName>
    </submittedName>
</protein>
<evidence type="ECO:0000256" key="1">
    <source>
        <dbReference type="SAM" id="SignalP"/>
    </source>
</evidence>
<feature type="chain" id="PRO_5025397814" evidence="1">
    <location>
        <begin position="21"/>
        <end position="81"/>
    </location>
</feature>
<organism evidence="2">
    <name type="scientific">Ixodes ricinus</name>
    <name type="common">Common tick</name>
    <name type="synonym">Acarus ricinus</name>
    <dbReference type="NCBI Taxonomy" id="34613"/>
    <lineage>
        <taxon>Eukaryota</taxon>
        <taxon>Metazoa</taxon>
        <taxon>Ecdysozoa</taxon>
        <taxon>Arthropoda</taxon>
        <taxon>Chelicerata</taxon>
        <taxon>Arachnida</taxon>
        <taxon>Acari</taxon>
        <taxon>Parasitiformes</taxon>
        <taxon>Ixodida</taxon>
        <taxon>Ixodoidea</taxon>
        <taxon>Ixodidae</taxon>
        <taxon>Ixodinae</taxon>
        <taxon>Ixodes</taxon>
    </lineage>
</organism>
<reference evidence="2" key="1">
    <citation type="submission" date="2019-12" db="EMBL/GenBank/DDBJ databases">
        <title>An insight into the sialome of adult female Ixodes ricinus ticks feeding for 6 days.</title>
        <authorList>
            <person name="Perner J."/>
            <person name="Ribeiro J.M.C."/>
        </authorList>
    </citation>
    <scope>NUCLEOTIDE SEQUENCE</scope>
    <source>
        <strain evidence="2">Semi-engorged</strain>
        <tissue evidence="2">Salivary glands</tissue>
    </source>
</reference>
<keyword evidence="1" id="KW-0732">Signal</keyword>
<proteinExistence type="predicted"/>
<dbReference type="AlphaFoldDB" id="A0A6B0U6V5"/>
<name>A0A6B0U6V5_IXORI</name>
<dbReference type="PROSITE" id="PS51257">
    <property type="entry name" value="PROKAR_LIPOPROTEIN"/>
    <property type="match status" value="1"/>
</dbReference>
<dbReference type="EMBL" id="GIFC01002357">
    <property type="protein sequence ID" value="MXU84440.1"/>
    <property type="molecule type" value="Transcribed_RNA"/>
</dbReference>
<sequence length="81" mass="8990">MKMRSSYIFCLLAMCYIAYAVSGCPNGGMKMKIPSVRCQYYCVNFITGDSLHREKDNTPCTGPGLPNGICMGGECKEKNKY</sequence>
<accession>A0A6B0U6V5</accession>
<feature type="signal peptide" evidence="1">
    <location>
        <begin position="1"/>
        <end position="20"/>
    </location>
</feature>
<evidence type="ECO:0000313" key="2">
    <source>
        <dbReference type="EMBL" id="MXU84440.1"/>
    </source>
</evidence>